<proteinExistence type="predicted"/>
<evidence type="ECO:0000313" key="1">
    <source>
        <dbReference type="EMBL" id="SMQ13260.1"/>
    </source>
</evidence>
<dbReference type="EMBL" id="FXUV01000052">
    <property type="protein sequence ID" value="SMQ13260.1"/>
    <property type="molecule type" value="Genomic_DNA"/>
</dbReference>
<reference evidence="1" key="1">
    <citation type="submission" date="2017-05" db="EMBL/GenBank/DDBJ databases">
        <authorList>
            <person name="Song R."/>
            <person name="Chenine A.L."/>
            <person name="Ruprecht R.M."/>
        </authorList>
    </citation>
    <scope>NUCLEOTIDE SEQUENCE</scope>
    <source>
        <strain evidence="1">Kingella_eburonensis</strain>
    </source>
</reference>
<reference evidence="2 3" key="2">
    <citation type="submission" date="2017-06" db="EMBL/GenBank/DDBJ databases">
        <authorList>
            <person name="Kim H.J."/>
            <person name="Triplett B.A."/>
        </authorList>
    </citation>
    <scope>NUCLEOTIDE SEQUENCE [LARGE SCALE GENOMIC DNA]</scope>
    <source>
        <strain evidence="2">Kingella_eburonensis</strain>
    </source>
</reference>
<gene>
    <name evidence="2" type="ORF">KEBURONENSIS_00320</name>
    <name evidence="1" type="ORF">KEBURONENSIS_00489</name>
</gene>
<dbReference type="RefSeq" id="WP_096226458.1">
    <property type="nucleotide sequence ID" value="NZ_FXUV02000032.1"/>
</dbReference>
<dbReference type="EMBL" id="FXUV02000032">
    <property type="protein sequence ID" value="SNB73640.1"/>
    <property type="molecule type" value="Genomic_DNA"/>
</dbReference>
<dbReference type="AlphaFoldDB" id="A0A238HHH1"/>
<protein>
    <submittedName>
        <fullName evidence="1">Uncharacterized protein</fullName>
    </submittedName>
</protein>
<organism evidence="1">
    <name type="scientific">Kingella negevensis</name>
    <dbReference type="NCBI Taxonomy" id="1522312"/>
    <lineage>
        <taxon>Bacteria</taxon>
        <taxon>Pseudomonadati</taxon>
        <taxon>Pseudomonadota</taxon>
        <taxon>Betaproteobacteria</taxon>
        <taxon>Neisseriales</taxon>
        <taxon>Neisseriaceae</taxon>
        <taxon>Kingella</taxon>
    </lineage>
</organism>
<dbReference type="Proteomes" id="UP000215450">
    <property type="component" value="Unassembled WGS sequence"/>
</dbReference>
<dbReference type="OrthoDB" id="9814129at2"/>
<evidence type="ECO:0000313" key="2">
    <source>
        <dbReference type="EMBL" id="SNB73640.1"/>
    </source>
</evidence>
<keyword evidence="3" id="KW-1185">Reference proteome</keyword>
<sequence length="139" mass="15930">MSKCPFSMRTHFPPEGELIAKRWEMQSLKGKTFVFWGEGELGDEIMFAQLAHLFKQHLGVSKLIVVAQSKNVALLSSHPDIDLVVDGAQWKQTLPECDYWEFLHGLLARFNQPFEQLLKQSLYLFASEQKKAAAAKYFP</sequence>
<evidence type="ECO:0000313" key="3">
    <source>
        <dbReference type="Proteomes" id="UP000215450"/>
    </source>
</evidence>
<dbReference type="STRING" id="1522312.GCA_900177895_01953"/>
<accession>A0A238HHH1</accession>
<name>A0A238HHH1_9NEIS</name>